<feature type="transmembrane region" description="Helical" evidence="1">
    <location>
        <begin position="378"/>
        <end position="398"/>
    </location>
</feature>
<keyword evidence="1" id="KW-0812">Transmembrane</keyword>
<dbReference type="RefSeq" id="WP_121604400.1">
    <property type="nucleotide sequence ID" value="NZ_BAAACY010000040.1"/>
</dbReference>
<name>A0A941I988_9BACI</name>
<feature type="transmembrane region" description="Helical" evidence="1">
    <location>
        <begin position="156"/>
        <end position="177"/>
    </location>
</feature>
<gene>
    <name evidence="2" type="ORF">KCX74_10690</name>
</gene>
<sequence length="486" mass="56733">MVNQINLRGVWLLLVSLGLGIVAEVCFFHGKIGISYIVFIVALYMVIFLHFQFAFYHRRIGMLLMVVIWLLAGSYLYLDSILFYEINLVVIPLLIYCHLVLITTPDQYAWVSIEFVTILKEKCSQSVRYSLNACDELFKRVFKYNNKDMVIPIKPILIGLGIGIPLLLIVITLLMSADKVFQELVLRVPNFIMQMNLLKEFWRIAIVLLVAFFFFGLFRVLPKKPSTREGITGPQEKNWNGLTAVTILLMLLSVYLLFVCIQFSYFFGESLHSGYTFAEYARKGFFELIIVTLINWSILISFMRFVQNTSVKLNRMLKILYTLLIGLTSIMLISAYQRLSMYEEAYGYTLDRVLAHGFMIFLMVIFAYTLIRVWLTRLSLLHFYLIAGMIFYTGMNVINIEKLVTDKNLERYEETGKIDIYYLNTLSYSGWNGLLQLYTKEPNYHGLEELLIGRINQVQRNTEKSWQSFNFTRQKIEDKLDNLYVD</sequence>
<reference evidence="2" key="1">
    <citation type="submission" date="2021-04" db="EMBL/GenBank/DDBJ databases">
        <title>Isolation and polyphasic classification of algal microorganism.</title>
        <authorList>
            <person name="Wang S."/>
        </authorList>
    </citation>
    <scope>NUCLEOTIDE SEQUENCE</scope>
    <source>
        <strain evidence="2">720a</strain>
    </source>
</reference>
<feature type="transmembrane region" description="Helical" evidence="1">
    <location>
        <begin position="60"/>
        <end position="78"/>
    </location>
</feature>
<feature type="transmembrane region" description="Helical" evidence="1">
    <location>
        <begin position="201"/>
        <end position="221"/>
    </location>
</feature>
<feature type="transmembrane region" description="Helical" evidence="1">
    <location>
        <begin position="353"/>
        <end position="371"/>
    </location>
</feature>
<feature type="transmembrane region" description="Helical" evidence="1">
    <location>
        <begin position="33"/>
        <end position="53"/>
    </location>
</feature>
<dbReference type="Pfam" id="PF13687">
    <property type="entry name" value="DUF4153"/>
    <property type="match status" value="1"/>
</dbReference>
<proteinExistence type="predicted"/>
<evidence type="ECO:0000313" key="3">
    <source>
        <dbReference type="Proteomes" id="UP000675284"/>
    </source>
</evidence>
<accession>A0A941I988</accession>
<keyword evidence="1" id="KW-0472">Membrane</keyword>
<protein>
    <submittedName>
        <fullName evidence="2">DUF4173 domain-containing protein</fullName>
    </submittedName>
</protein>
<feature type="transmembrane region" description="Helical" evidence="1">
    <location>
        <begin position="242"/>
        <end position="265"/>
    </location>
</feature>
<dbReference type="AlphaFoldDB" id="A0A941I988"/>
<dbReference type="EMBL" id="JAGSOT010000028">
    <property type="protein sequence ID" value="MBR7796504.1"/>
    <property type="molecule type" value="Genomic_DNA"/>
</dbReference>
<dbReference type="InterPro" id="IPR025291">
    <property type="entry name" value="DUF4153"/>
</dbReference>
<dbReference type="Proteomes" id="UP000675284">
    <property type="component" value="Unassembled WGS sequence"/>
</dbReference>
<evidence type="ECO:0000313" key="2">
    <source>
        <dbReference type="EMBL" id="MBR7796504.1"/>
    </source>
</evidence>
<evidence type="ECO:0000256" key="1">
    <source>
        <dbReference type="SAM" id="Phobius"/>
    </source>
</evidence>
<comment type="caution">
    <text evidence="2">The sequence shown here is derived from an EMBL/GenBank/DDBJ whole genome shotgun (WGS) entry which is preliminary data.</text>
</comment>
<feature type="transmembrane region" description="Helical" evidence="1">
    <location>
        <begin position="318"/>
        <end position="337"/>
    </location>
</feature>
<keyword evidence="3" id="KW-1185">Reference proteome</keyword>
<feature type="transmembrane region" description="Helical" evidence="1">
    <location>
        <begin position="285"/>
        <end position="306"/>
    </location>
</feature>
<feature type="transmembrane region" description="Helical" evidence="1">
    <location>
        <begin position="84"/>
        <end position="102"/>
    </location>
</feature>
<keyword evidence="1" id="KW-1133">Transmembrane helix</keyword>
<organism evidence="2 3">
    <name type="scientific">Virgibacillus salarius</name>
    <dbReference type="NCBI Taxonomy" id="447199"/>
    <lineage>
        <taxon>Bacteria</taxon>
        <taxon>Bacillati</taxon>
        <taxon>Bacillota</taxon>
        <taxon>Bacilli</taxon>
        <taxon>Bacillales</taxon>
        <taxon>Bacillaceae</taxon>
        <taxon>Virgibacillus</taxon>
    </lineage>
</organism>